<feature type="domain" description="Major facilitator superfamily (MFS) profile" evidence="7">
    <location>
        <begin position="9"/>
        <end position="384"/>
    </location>
</feature>
<feature type="transmembrane region" description="Helical" evidence="6">
    <location>
        <begin position="326"/>
        <end position="346"/>
    </location>
</feature>
<dbReference type="Gene3D" id="1.20.1250.20">
    <property type="entry name" value="MFS general substrate transporter like domains"/>
    <property type="match status" value="2"/>
</dbReference>
<accession>A0ABR8XQ41</accession>
<feature type="transmembrane region" description="Helical" evidence="6">
    <location>
        <begin position="358"/>
        <end position="380"/>
    </location>
</feature>
<feature type="transmembrane region" description="Helical" evidence="6">
    <location>
        <begin position="74"/>
        <end position="96"/>
    </location>
</feature>
<feature type="transmembrane region" description="Helical" evidence="6">
    <location>
        <begin position="294"/>
        <end position="314"/>
    </location>
</feature>
<keyword evidence="4 6" id="KW-1133">Transmembrane helix</keyword>
<keyword evidence="9" id="KW-1185">Reference proteome</keyword>
<evidence type="ECO:0000256" key="2">
    <source>
        <dbReference type="ARBA" id="ARBA00022448"/>
    </source>
</evidence>
<organism evidence="8 9">
    <name type="scientific">Solibacillus merdavium</name>
    <dbReference type="NCBI Taxonomy" id="2762218"/>
    <lineage>
        <taxon>Bacteria</taxon>
        <taxon>Bacillati</taxon>
        <taxon>Bacillota</taxon>
        <taxon>Bacilli</taxon>
        <taxon>Bacillales</taxon>
        <taxon>Caryophanaceae</taxon>
        <taxon>Solibacillus</taxon>
    </lineage>
</organism>
<sequence>MNRQHISVILGGILFLAVAMGISRFAFTPILPFMRVDENLSFTQGGWLASSNYIGYFIGALWAGFIYKSKKNFLVLNVIMNVTSILLMGLIDSYIIWIMLRFIAGLTSGFIFVLTLSIVMDYLAAHLLTRWSGYLFSGIGIGIALSGLLVPFFETSFRWQGSWLGLGLLSALFLATTLFLWRHLQVLNHVKAPKSEDSNIWRGFMPWLIIAYGLEGLGYIITGTFLVDIIYNIEALSAYAGYSWVLAGLAAIPSAPIWMKLMSRFSTISMLALAYALQIIGILLPVLSQSVWSVLLSAISFGFTFVGLVTMSTAYARQLYPKQSAYVVSILTTFYAIGQIIGPVIAGRLETYFLTYKAPLLFAGGTVTLALIILLAGYFYSRKKPVPVGNEMVQP</sequence>
<dbReference type="EMBL" id="JACSPW010000013">
    <property type="protein sequence ID" value="MBD8034079.1"/>
    <property type="molecule type" value="Genomic_DNA"/>
</dbReference>
<keyword evidence="2" id="KW-0813">Transport</keyword>
<dbReference type="PROSITE" id="PS50850">
    <property type="entry name" value="MFS"/>
    <property type="match status" value="1"/>
</dbReference>
<evidence type="ECO:0000256" key="1">
    <source>
        <dbReference type="ARBA" id="ARBA00004651"/>
    </source>
</evidence>
<dbReference type="Pfam" id="PF06779">
    <property type="entry name" value="MFS_4"/>
    <property type="match status" value="1"/>
</dbReference>
<feature type="transmembrane region" description="Helical" evidence="6">
    <location>
        <begin position="47"/>
        <end position="67"/>
    </location>
</feature>
<feature type="transmembrane region" description="Helical" evidence="6">
    <location>
        <begin position="162"/>
        <end position="184"/>
    </location>
</feature>
<dbReference type="PANTHER" id="PTHR23537">
    <property type="match status" value="1"/>
</dbReference>
<evidence type="ECO:0000256" key="6">
    <source>
        <dbReference type="SAM" id="Phobius"/>
    </source>
</evidence>
<feature type="transmembrane region" description="Helical" evidence="6">
    <location>
        <begin position="7"/>
        <end position="27"/>
    </location>
</feature>
<dbReference type="SUPFAM" id="SSF103473">
    <property type="entry name" value="MFS general substrate transporter"/>
    <property type="match status" value="1"/>
</dbReference>
<evidence type="ECO:0000313" key="8">
    <source>
        <dbReference type="EMBL" id="MBD8034079.1"/>
    </source>
</evidence>
<keyword evidence="5 6" id="KW-0472">Membrane</keyword>
<comment type="subcellular location">
    <subcellularLocation>
        <location evidence="1">Cell membrane</location>
        <topology evidence="1">Multi-pass membrane protein</topology>
    </subcellularLocation>
</comment>
<dbReference type="InterPro" id="IPR036259">
    <property type="entry name" value="MFS_trans_sf"/>
</dbReference>
<protein>
    <submittedName>
        <fullName evidence="8">YbfB/YjiJ family MFS transporter</fullName>
    </submittedName>
</protein>
<feature type="transmembrane region" description="Helical" evidence="6">
    <location>
        <begin position="270"/>
        <end position="288"/>
    </location>
</feature>
<dbReference type="PANTHER" id="PTHR23537:SF1">
    <property type="entry name" value="SUGAR TRANSPORTER"/>
    <property type="match status" value="1"/>
</dbReference>
<dbReference type="InterPro" id="IPR020846">
    <property type="entry name" value="MFS_dom"/>
</dbReference>
<proteinExistence type="predicted"/>
<comment type="caution">
    <text evidence="8">The sequence shown here is derived from an EMBL/GenBank/DDBJ whole genome shotgun (WGS) entry which is preliminary data.</text>
</comment>
<evidence type="ECO:0000259" key="7">
    <source>
        <dbReference type="PROSITE" id="PS50850"/>
    </source>
</evidence>
<feature type="transmembrane region" description="Helical" evidence="6">
    <location>
        <begin position="204"/>
        <end position="227"/>
    </location>
</feature>
<evidence type="ECO:0000256" key="5">
    <source>
        <dbReference type="ARBA" id="ARBA00023136"/>
    </source>
</evidence>
<dbReference type="InterPro" id="IPR010645">
    <property type="entry name" value="MFS_4"/>
</dbReference>
<keyword evidence="3 6" id="KW-0812">Transmembrane</keyword>
<feature type="transmembrane region" description="Helical" evidence="6">
    <location>
        <begin position="102"/>
        <end position="124"/>
    </location>
</feature>
<evidence type="ECO:0000256" key="4">
    <source>
        <dbReference type="ARBA" id="ARBA00022989"/>
    </source>
</evidence>
<feature type="transmembrane region" description="Helical" evidence="6">
    <location>
        <begin position="131"/>
        <end position="150"/>
    </location>
</feature>
<dbReference type="Proteomes" id="UP000600565">
    <property type="component" value="Unassembled WGS sequence"/>
</dbReference>
<evidence type="ECO:0000256" key="3">
    <source>
        <dbReference type="ARBA" id="ARBA00022692"/>
    </source>
</evidence>
<evidence type="ECO:0000313" key="9">
    <source>
        <dbReference type="Proteomes" id="UP000600565"/>
    </source>
</evidence>
<gene>
    <name evidence="8" type="ORF">H9632_13490</name>
</gene>
<reference evidence="8 9" key="1">
    <citation type="submission" date="2020-08" db="EMBL/GenBank/DDBJ databases">
        <title>A Genomic Blueprint of the Chicken Gut Microbiome.</title>
        <authorList>
            <person name="Gilroy R."/>
            <person name="Ravi A."/>
            <person name="Getino M."/>
            <person name="Pursley I."/>
            <person name="Horton D.L."/>
            <person name="Alikhan N.-F."/>
            <person name="Baker D."/>
            <person name="Gharbi K."/>
            <person name="Hall N."/>
            <person name="Watson M."/>
            <person name="Adriaenssens E.M."/>
            <person name="Foster-Nyarko E."/>
            <person name="Jarju S."/>
            <person name="Secka A."/>
            <person name="Antonio M."/>
            <person name="Oren A."/>
            <person name="Chaudhuri R."/>
            <person name="La Ragione R.M."/>
            <person name="Hildebrand F."/>
            <person name="Pallen M.J."/>
        </authorList>
    </citation>
    <scope>NUCLEOTIDE SEQUENCE [LARGE SCALE GENOMIC DNA]</scope>
    <source>
        <strain evidence="8 9">Sa1YVA6</strain>
    </source>
</reference>
<name>A0ABR8XQ41_9BACL</name>
<feature type="transmembrane region" description="Helical" evidence="6">
    <location>
        <begin position="239"/>
        <end position="258"/>
    </location>
</feature>
<dbReference type="RefSeq" id="WP_191704685.1">
    <property type="nucleotide sequence ID" value="NZ_JACSPW010000013.1"/>
</dbReference>